<keyword evidence="2" id="KW-1133">Transmembrane helix</keyword>
<keyword evidence="2" id="KW-0472">Membrane</keyword>
<proteinExistence type="predicted"/>
<feature type="transmembrane region" description="Helical" evidence="2">
    <location>
        <begin position="48"/>
        <end position="68"/>
    </location>
</feature>
<dbReference type="EMBL" id="SIHO01000002">
    <property type="protein sequence ID" value="TFU03049.1"/>
    <property type="molecule type" value="Genomic_DNA"/>
</dbReference>
<evidence type="ECO:0000256" key="1">
    <source>
        <dbReference type="SAM" id="MobiDB-lite"/>
    </source>
</evidence>
<feature type="transmembrane region" description="Helical" evidence="2">
    <location>
        <begin position="74"/>
        <end position="94"/>
    </location>
</feature>
<name>A0A4Y9ENV6_9SPHN</name>
<keyword evidence="4" id="KW-1185">Reference proteome</keyword>
<accession>A0A4Y9ENV6</accession>
<dbReference type="RefSeq" id="WP_135245641.1">
    <property type="nucleotide sequence ID" value="NZ_SIHO01000002.1"/>
</dbReference>
<evidence type="ECO:0000313" key="3">
    <source>
        <dbReference type="EMBL" id="TFU03049.1"/>
    </source>
</evidence>
<keyword evidence="2" id="KW-0812">Transmembrane</keyword>
<dbReference type="AlphaFoldDB" id="A0A4Y9ENV6"/>
<organism evidence="3 4">
    <name type="scientific">Glacieibacterium arshaanense</name>
    <dbReference type="NCBI Taxonomy" id="2511025"/>
    <lineage>
        <taxon>Bacteria</taxon>
        <taxon>Pseudomonadati</taxon>
        <taxon>Pseudomonadota</taxon>
        <taxon>Alphaproteobacteria</taxon>
        <taxon>Sphingomonadales</taxon>
        <taxon>Sphingosinicellaceae</taxon>
        <taxon>Glacieibacterium</taxon>
    </lineage>
</organism>
<feature type="compositionally biased region" description="Basic and acidic residues" evidence="1">
    <location>
        <begin position="7"/>
        <end position="16"/>
    </location>
</feature>
<dbReference type="Proteomes" id="UP000297737">
    <property type="component" value="Unassembled WGS sequence"/>
</dbReference>
<evidence type="ECO:0000313" key="4">
    <source>
        <dbReference type="Proteomes" id="UP000297737"/>
    </source>
</evidence>
<protein>
    <submittedName>
        <fullName evidence="3">Uncharacterized protein</fullName>
    </submittedName>
</protein>
<sequence>MAFDATEEARRQDARRRALPVGPVSRAAQVQAASRRRQRAIRDAASKLTRMLMLVAAVIVGSIAWGLVAGGIGTSVLLAIIMATIGALVLLGIYPRPPAPDATTIVRSAPAKLPAMTDAWLDRRRRALPALAAPQIDSISARLAVLEPQLAALPANDPVAADLNRLLGQHLPELVDRYTKVPVAQRKVAAPDGSNIEKRLIDGLNVVDSELARVSEQLAEGDRNAFLIQGRFLESRYGNEEIK</sequence>
<evidence type="ECO:0000256" key="2">
    <source>
        <dbReference type="SAM" id="Phobius"/>
    </source>
</evidence>
<gene>
    <name evidence="3" type="ORF">EUV02_07560</name>
</gene>
<dbReference type="OrthoDB" id="7594143at2"/>
<feature type="region of interest" description="Disordered" evidence="1">
    <location>
        <begin position="1"/>
        <end position="22"/>
    </location>
</feature>
<comment type="caution">
    <text evidence="3">The sequence shown here is derived from an EMBL/GenBank/DDBJ whole genome shotgun (WGS) entry which is preliminary data.</text>
</comment>
<reference evidence="3 4" key="1">
    <citation type="submission" date="2019-02" db="EMBL/GenBank/DDBJ databases">
        <title>Polymorphobacter sp. isolated from the lake at the Tibet of China.</title>
        <authorList>
            <person name="Li A."/>
        </authorList>
    </citation>
    <scope>NUCLEOTIDE SEQUENCE [LARGE SCALE GENOMIC DNA]</scope>
    <source>
        <strain evidence="3 4">DJ1R-1</strain>
    </source>
</reference>